<feature type="region of interest" description="Disordered" evidence="14">
    <location>
        <begin position="1"/>
        <end position="30"/>
    </location>
</feature>
<dbReference type="InterPro" id="IPR011989">
    <property type="entry name" value="ARM-like"/>
</dbReference>
<evidence type="ECO:0000259" key="15">
    <source>
        <dbReference type="PROSITE" id="PS51698"/>
    </source>
</evidence>
<dbReference type="InterPro" id="IPR048258">
    <property type="entry name" value="Cyclins_cyclin-box"/>
</dbReference>
<dbReference type="InterPro" id="IPR036537">
    <property type="entry name" value="Adaptor_Cbl_N_dom_sf"/>
</dbReference>
<evidence type="ECO:0000256" key="2">
    <source>
        <dbReference type="ARBA" id="ARBA00003861"/>
    </source>
</evidence>
<comment type="pathway">
    <text evidence="3">Protein modification; protein ubiquitination.</text>
</comment>
<evidence type="ECO:0000256" key="8">
    <source>
        <dbReference type="ARBA" id="ARBA00022737"/>
    </source>
</evidence>
<feature type="domain" description="U-box" evidence="15">
    <location>
        <begin position="275"/>
        <end position="358"/>
    </location>
</feature>
<dbReference type="Pfam" id="PF00134">
    <property type="entry name" value="Cyclin_N"/>
    <property type="match status" value="1"/>
</dbReference>
<dbReference type="Proteomes" id="UP000288805">
    <property type="component" value="Unassembled WGS sequence"/>
</dbReference>
<dbReference type="GO" id="GO:0010332">
    <property type="term" value="P:response to gamma radiation"/>
    <property type="evidence" value="ECO:0007669"/>
    <property type="project" value="UniProtKB-ARBA"/>
</dbReference>
<dbReference type="PROSITE" id="PS00292">
    <property type="entry name" value="CYCLINS"/>
    <property type="match status" value="1"/>
</dbReference>
<evidence type="ECO:0000313" key="16">
    <source>
        <dbReference type="EMBL" id="RVW42575.1"/>
    </source>
</evidence>
<sequence length="1163" mass="129794">MVMDSEVEEGGGGQVVETGEEETAPNASNTQGCTCEVQELMVVIGSIVAIGDYRRTQKKECQNLVRRLKLLLPLLEDVKDLHGQVPEKSLNPFWNLKKALLRVKKLLITCSEGSKIYLALENEAVMARFHRANEKLSQALEDLPYEELGVSEEVKEELDLVRMHLKRSKRRTDTQDIELAMDMMVVFSKDDERNADSAIIVRLAKKLELHTVEDLNAETIAVRKLVKERGGQNAESTQHVIELLNKFRQSGGLEEINVLDDPIVPKTLEKSPSLAIPHEFLCPITLEIMTDPVFVATGQHVCLCYPLKTYERESIQKWLDSNHETCPKTMQPLVHSSLVPNYALRNLILQWCENNNFQIPKKDASSSTEGSSEQKESVLSVVQNLSSNQLEVQRKAVKKIRMLSKENPVNRVLIAQSGGIPPLVQLLSYPDSKIQEHTVTALLNLSIDEANKKLIAIEGAIPAIIDVLRKGSVEAKGNSAAALFSLSIDDDIKATIGLSNGIPPLVDLLQHGTIRGKRDAATALFNLSLNKANKTRAIEAGVIPPLLQLIKSPNSGMIDEALSILFLLASHPDGRQEIGQLSVIETLVEFIRDGTTKNKECATSVLLELGSSNSSFILAALQYGVLEHLIEITKSGNSRAQRKANSLLQLMKEEVATTRHSNGRRLKKGATCYNEAPRPLTEIGVPERGDGAKGEVLPEFRFLGLRSKKELLGILDFVDENNPGVGVIGPANNQGGLRAGVGKFTTGIGHNRRALSSIDRNIIGVPPYPCAVNKRALSEKEEACDKKHPPIPMHRPITRKFAAQMASNKQQRAAIPEESRKLVLQSAPSELKDCVFVDAEDCKGTSDLPVPMSVQHTEAMLEEIDRMEEEIEMEDLVKEPVMDIDGSDNKNSLAVVEYIDEIYAYYRKTESSSCVSPDYMSQQFDINDRMRGILIDWLIEVHYKFELMDETLYLTVNLIDRFLALQPVVRKKLQLVGVTAMLLACKYEEVTVPIVEDLILISDKAYSRKEVLDMEKLMVNTLQFNMSVPTPYVFMRRFLKAAQSDKKLELLSFFIIELCLVEYEMLKFSPSLLAAAAIFTAQCTLNGSKHWSRTCEWYTRYTEEQLLECSRLMVSFHQQAGTGKLTGVHRKYSTSKFGHTAKSEPAHFLVEERPNLMGCSKLS</sequence>
<dbReference type="CDD" id="cd16664">
    <property type="entry name" value="RING-Ubox_PUB"/>
    <property type="match status" value="1"/>
</dbReference>
<dbReference type="PROSITE" id="PS50176">
    <property type="entry name" value="ARM_REPEAT"/>
    <property type="match status" value="3"/>
</dbReference>
<dbReference type="GO" id="GO:0007166">
    <property type="term" value="P:cell surface receptor signaling pathway"/>
    <property type="evidence" value="ECO:0007669"/>
    <property type="project" value="InterPro"/>
</dbReference>
<dbReference type="SMART" id="SM00504">
    <property type="entry name" value="Ubox"/>
    <property type="match status" value="1"/>
</dbReference>
<dbReference type="Pfam" id="PF25598">
    <property type="entry name" value="ARM_PUB"/>
    <property type="match status" value="1"/>
</dbReference>
<evidence type="ECO:0000256" key="12">
    <source>
        <dbReference type="PROSITE-ProRule" id="PRU00259"/>
    </source>
</evidence>
<dbReference type="Pfam" id="PF02984">
    <property type="entry name" value="Cyclin_C"/>
    <property type="match status" value="1"/>
</dbReference>
<keyword evidence="7" id="KW-0808">Transferase</keyword>
<dbReference type="SMART" id="SM00185">
    <property type="entry name" value="ARM"/>
    <property type="match status" value="5"/>
</dbReference>
<organism evidence="16 17">
    <name type="scientific">Vitis vinifera</name>
    <name type="common">Grape</name>
    <dbReference type="NCBI Taxonomy" id="29760"/>
    <lineage>
        <taxon>Eukaryota</taxon>
        <taxon>Viridiplantae</taxon>
        <taxon>Streptophyta</taxon>
        <taxon>Embryophyta</taxon>
        <taxon>Tracheophyta</taxon>
        <taxon>Spermatophyta</taxon>
        <taxon>Magnoliopsida</taxon>
        <taxon>eudicotyledons</taxon>
        <taxon>Gunneridae</taxon>
        <taxon>Pentapetalae</taxon>
        <taxon>rosids</taxon>
        <taxon>Vitales</taxon>
        <taxon>Vitaceae</taxon>
        <taxon>Viteae</taxon>
        <taxon>Vitis</taxon>
    </lineage>
</organism>
<feature type="repeat" description="ARM" evidence="12">
    <location>
        <begin position="541"/>
        <end position="578"/>
    </location>
</feature>
<keyword evidence="8" id="KW-0677">Repeat</keyword>
<evidence type="ECO:0000256" key="14">
    <source>
        <dbReference type="SAM" id="MobiDB-lite"/>
    </source>
</evidence>
<evidence type="ECO:0000256" key="3">
    <source>
        <dbReference type="ARBA" id="ARBA00004906"/>
    </source>
</evidence>
<dbReference type="InterPro" id="IPR013763">
    <property type="entry name" value="Cyclin-like_dom"/>
</dbReference>
<evidence type="ECO:0000256" key="10">
    <source>
        <dbReference type="ARBA" id="ARBA00023127"/>
    </source>
</evidence>
<comment type="catalytic activity">
    <reaction evidence="1">
        <text>S-ubiquitinyl-[E2 ubiquitin-conjugating enzyme]-L-cysteine + [acceptor protein]-L-lysine = [E2 ubiquitin-conjugating enzyme]-L-cysteine + N(6)-ubiquitinyl-[acceptor protein]-L-lysine.</text>
        <dbReference type="EC" id="2.3.2.27"/>
    </reaction>
</comment>
<gene>
    <name evidence="16" type="primary">PUB15_4</name>
    <name evidence="16" type="ORF">CK203_085386</name>
</gene>
<comment type="function">
    <text evidence="2">Functions as an E3 ubiquitin ligase.</text>
</comment>
<evidence type="ECO:0000256" key="1">
    <source>
        <dbReference type="ARBA" id="ARBA00000900"/>
    </source>
</evidence>
<dbReference type="SMART" id="SM01332">
    <property type="entry name" value="Cyclin_C"/>
    <property type="match status" value="1"/>
</dbReference>
<reference evidence="16 17" key="1">
    <citation type="journal article" date="2018" name="PLoS Genet.">
        <title>Population sequencing reveals clonal diversity and ancestral inbreeding in the grapevine cultivar Chardonnay.</title>
        <authorList>
            <person name="Roach M.J."/>
            <person name="Johnson D.L."/>
            <person name="Bohlmann J."/>
            <person name="van Vuuren H.J."/>
            <person name="Jones S.J."/>
            <person name="Pretorius I.S."/>
            <person name="Schmidt S.A."/>
            <person name="Borneman A.R."/>
        </authorList>
    </citation>
    <scope>NUCLEOTIDE SEQUENCE [LARGE SCALE GENOMIC DNA]</scope>
    <source>
        <strain evidence="17">cv. Chardonnay</strain>
        <tissue evidence="16">Leaf</tissue>
    </source>
</reference>
<evidence type="ECO:0000256" key="11">
    <source>
        <dbReference type="ARBA" id="ARBA00023306"/>
    </source>
</evidence>
<keyword evidence="10 13" id="KW-0195">Cyclin</keyword>
<dbReference type="PANTHER" id="PTHR23315:SF49">
    <property type="entry name" value="RING-TYPE E3 UBIQUITIN TRANSFERASE"/>
    <property type="match status" value="1"/>
</dbReference>
<dbReference type="EC" id="2.3.2.27" evidence="5"/>
<dbReference type="GO" id="GO:0016567">
    <property type="term" value="P:protein ubiquitination"/>
    <property type="evidence" value="ECO:0007669"/>
    <property type="project" value="UniProtKB-UniPathway"/>
</dbReference>
<evidence type="ECO:0000256" key="9">
    <source>
        <dbReference type="ARBA" id="ARBA00022786"/>
    </source>
</evidence>
<keyword evidence="9" id="KW-0833">Ubl conjugation pathway</keyword>
<evidence type="ECO:0000256" key="5">
    <source>
        <dbReference type="ARBA" id="ARBA00012483"/>
    </source>
</evidence>
<evidence type="ECO:0000256" key="13">
    <source>
        <dbReference type="RuleBase" id="RU000383"/>
    </source>
</evidence>
<dbReference type="InterPro" id="IPR058678">
    <property type="entry name" value="ARM_PUB"/>
</dbReference>
<dbReference type="SUPFAM" id="SSF57850">
    <property type="entry name" value="RING/U-box"/>
    <property type="match status" value="1"/>
</dbReference>
<evidence type="ECO:0000313" key="17">
    <source>
        <dbReference type="Proteomes" id="UP000288805"/>
    </source>
</evidence>
<proteinExistence type="inferred from homology"/>
<dbReference type="InterPro" id="IPR057623">
    <property type="entry name" value="PUB12-19-like_N"/>
</dbReference>
<evidence type="ECO:0000256" key="7">
    <source>
        <dbReference type="ARBA" id="ARBA00022679"/>
    </source>
</evidence>
<dbReference type="Gene3D" id="1.20.930.20">
    <property type="entry name" value="Adaptor protein Cbl, N-terminal domain"/>
    <property type="match status" value="1"/>
</dbReference>
<dbReference type="InterPro" id="IPR036915">
    <property type="entry name" value="Cyclin-like_sf"/>
</dbReference>
<keyword evidence="6" id="KW-0132">Cell division</keyword>
<dbReference type="InterPro" id="IPR013083">
    <property type="entry name" value="Znf_RING/FYVE/PHD"/>
</dbReference>
<evidence type="ECO:0000256" key="6">
    <source>
        <dbReference type="ARBA" id="ARBA00022618"/>
    </source>
</evidence>
<dbReference type="FunFam" id="1.25.10.10:FF:000082">
    <property type="entry name" value="RING-type E3 ubiquitin transferase"/>
    <property type="match status" value="1"/>
</dbReference>
<dbReference type="InterPro" id="IPR016024">
    <property type="entry name" value="ARM-type_fold"/>
</dbReference>
<dbReference type="InterPro" id="IPR045210">
    <property type="entry name" value="RING-Ubox_PUB"/>
</dbReference>
<dbReference type="UniPathway" id="UPA00143"/>
<name>A0A438E495_VITVI</name>
<dbReference type="Pfam" id="PF25368">
    <property type="entry name" value="PUB10_N"/>
    <property type="match status" value="1"/>
</dbReference>
<dbReference type="SMART" id="SM00385">
    <property type="entry name" value="CYCLIN"/>
    <property type="match status" value="2"/>
</dbReference>
<dbReference type="InterPro" id="IPR004367">
    <property type="entry name" value="Cyclin_C-dom"/>
</dbReference>
<keyword evidence="11" id="KW-0131">Cell cycle</keyword>
<dbReference type="PROSITE" id="PS51698">
    <property type="entry name" value="U_BOX"/>
    <property type="match status" value="1"/>
</dbReference>
<dbReference type="FunFam" id="1.10.472.10:FF:000032">
    <property type="entry name" value="G2/mitotic-specific cyclin-1"/>
    <property type="match status" value="1"/>
</dbReference>
<dbReference type="SUPFAM" id="SSF47954">
    <property type="entry name" value="Cyclin-like"/>
    <property type="match status" value="2"/>
</dbReference>
<dbReference type="InterPro" id="IPR006671">
    <property type="entry name" value="Cyclin_N"/>
</dbReference>
<dbReference type="SUPFAM" id="SSF48371">
    <property type="entry name" value="ARM repeat"/>
    <property type="match status" value="1"/>
</dbReference>
<dbReference type="Gene3D" id="1.10.472.10">
    <property type="entry name" value="Cyclin-like"/>
    <property type="match status" value="2"/>
</dbReference>
<feature type="repeat" description="ARM" evidence="12">
    <location>
        <begin position="500"/>
        <end position="542"/>
    </location>
</feature>
<dbReference type="EMBL" id="QGNW01001402">
    <property type="protein sequence ID" value="RVW42575.1"/>
    <property type="molecule type" value="Genomic_DNA"/>
</dbReference>
<dbReference type="InterPro" id="IPR003613">
    <property type="entry name" value="Ubox_domain"/>
</dbReference>
<dbReference type="Gene3D" id="3.30.40.10">
    <property type="entry name" value="Zinc/RING finger domain, C3HC4 (zinc finger)"/>
    <property type="match status" value="1"/>
</dbReference>
<dbReference type="InterPro" id="IPR000225">
    <property type="entry name" value="Armadillo"/>
</dbReference>
<dbReference type="GO" id="GO:0051301">
    <property type="term" value="P:cell division"/>
    <property type="evidence" value="ECO:0007669"/>
    <property type="project" value="UniProtKB-KW"/>
</dbReference>
<comment type="similarity">
    <text evidence="4">Belongs to the cyclin family. Cyclin AB subfamily.</text>
</comment>
<comment type="caution">
    <text evidence="16">The sequence shown here is derived from an EMBL/GenBank/DDBJ whole genome shotgun (WGS) entry which is preliminary data.</text>
</comment>
<dbReference type="CDD" id="cd20511">
    <property type="entry name" value="CYCLIN_AtCycB-like_rpt2"/>
    <property type="match status" value="1"/>
</dbReference>
<dbReference type="GO" id="GO:0061630">
    <property type="term" value="F:ubiquitin protein ligase activity"/>
    <property type="evidence" value="ECO:0007669"/>
    <property type="project" value="UniProtKB-EC"/>
</dbReference>
<dbReference type="FunFam" id="1.20.930.20:FF:000002">
    <property type="entry name" value="RING-type E3 ubiquitin transferase"/>
    <property type="match status" value="1"/>
</dbReference>
<dbReference type="AlphaFoldDB" id="A0A438E495"/>
<dbReference type="CDD" id="cd20567">
    <property type="entry name" value="CYCLIN_AtCycB-like_rpt1"/>
    <property type="match status" value="1"/>
</dbReference>
<dbReference type="Pfam" id="PF04564">
    <property type="entry name" value="U-box"/>
    <property type="match status" value="1"/>
</dbReference>
<evidence type="ECO:0000256" key="4">
    <source>
        <dbReference type="ARBA" id="ARBA00006955"/>
    </source>
</evidence>
<feature type="repeat" description="ARM" evidence="12">
    <location>
        <begin position="418"/>
        <end position="460"/>
    </location>
</feature>
<dbReference type="Gene3D" id="1.25.10.10">
    <property type="entry name" value="Leucine-rich Repeat Variant"/>
    <property type="match status" value="1"/>
</dbReference>
<dbReference type="PANTHER" id="PTHR23315">
    <property type="entry name" value="U BOX DOMAIN-CONTAINING"/>
    <property type="match status" value="1"/>
</dbReference>
<protein>
    <recommendedName>
        <fullName evidence="5">RING-type E3 ubiquitin transferase</fullName>
        <ecNumber evidence="5">2.3.2.27</ecNumber>
    </recommendedName>
</protein>
<accession>A0A438E495</accession>